<proteinExistence type="predicted"/>
<keyword evidence="4" id="KW-1185">Reference proteome</keyword>
<evidence type="ECO:0000259" key="2">
    <source>
        <dbReference type="PROSITE" id="PS50853"/>
    </source>
</evidence>
<evidence type="ECO:0000256" key="1">
    <source>
        <dbReference type="SAM" id="SignalP"/>
    </source>
</evidence>
<dbReference type="SMART" id="SM00060">
    <property type="entry name" value="FN3"/>
    <property type="match status" value="2"/>
</dbReference>
<dbReference type="GeneID" id="136824069"/>
<dbReference type="CDD" id="cd00063">
    <property type="entry name" value="FN3"/>
    <property type="match status" value="1"/>
</dbReference>
<organism evidence="3 4">
    <name type="scientific">Clytia hemisphaerica</name>
    <dbReference type="NCBI Taxonomy" id="252671"/>
    <lineage>
        <taxon>Eukaryota</taxon>
        <taxon>Metazoa</taxon>
        <taxon>Cnidaria</taxon>
        <taxon>Hydrozoa</taxon>
        <taxon>Hydroidolina</taxon>
        <taxon>Leptothecata</taxon>
        <taxon>Obeliida</taxon>
        <taxon>Clytiidae</taxon>
        <taxon>Clytia</taxon>
    </lineage>
</organism>
<keyword evidence="1" id="KW-0732">Signal</keyword>
<accession>A0A7M5X5D1</accession>
<dbReference type="RefSeq" id="XP_066936329.1">
    <property type="nucleotide sequence ID" value="XM_067080228.1"/>
</dbReference>
<feature type="chain" id="PRO_5029572846" description="Fibronectin type-III domain-containing protein" evidence="1">
    <location>
        <begin position="19"/>
        <end position="375"/>
    </location>
</feature>
<evidence type="ECO:0000313" key="4">
    <source>
        <dbReference type="Proteomes" id="UP000594262"/>
    </source>
</evidence>
<dbReference type="PROSITE" id="PS50853">
    <property type="entry name" value="FN3"/>
    <property type="match status" value="1"/>
</dbReference>
<dbReference type="AlphaFoldDB" id="A0A7M5X5D1"/>
<dbReference type="Gene3D" id="2.60.40.10">
    <property type="entry name" value="Immunoglobulins"/>
    <property type="match status" value="1"/>
</dbReference>
<feature type="domain" description="Fibronectin type-III" evidence="2">
    <location>
        <begin position="255"/>
        <end position="344"/>
    </location>
</feature>
<dbReference type="SUPFAM" id="SSF49265">
    <property type="entry name" value="Fibronectin type III"/>
    <property type="match status" value="1"/>
</dbReference>
<dbReference type="InterPro" id="IPR003961">
    <property type="entry name" value="FN3_dom"/>
</dbReference>
<dbReference type="InterPro" id="IPR013783">
    <property type="entry name" value="Ig-like_fold"/>
</dbReference>
<dbReference type="Proteomes" id="UP000594262">
    <property type="component" value="Unplaced"/>
</dbReference>
<dbReference type="InterPro" id="IPR036116">
    <property type="entry name" value="FN3_sf"/>
</dbReference>
<protein>
    <recommendedName>
        <fullName evidence="2">Fibronectin type-III domain-containing protein</fullName>
    </recommendedName>
</protein>
<sequence length="375" mass="41212">MMLKISVALFALVSFAACAWPGGQRVIDSNARGFTVIHDEADNSNNETLYAFSYEIANKPSYFYSQGFLSTGHSSPNLTLSGLRINEIISFKVCNYQLGTTITNDLFSSATDISVKRSELAGNTLVPGIPLNLKVIAGSSNKFHSATVTWDNPQNIQDSTNETDKSIQYKFEICRYNRFTEMKSKCEIEADILRNKASTTQSTEQTKSSKLYDFNFHPSKSDELVYRITGIALNGTAGPTAEAIARLNSTLAPKAPYNVTVALHTEIYADTLTLSWLSADQGVNYVRYNIKGNSTTMMKSGSSPMVISGLRNSTEYEFQVGVYTERNGGSEYSVKYTASTTNEPRPTPKPGNNGTMLTSSLFLLLSSLFAVIKFL</sequence>
<evidence type="ECO:0000313" key="3">
    <source>
        <dbReference type="EnsemblMetazoa" id="CLYHEMP018073.1"/>
    </source>
</evidence>
<name>A0A7M5X5D1_9CNID</name>
<dbReference type="EnsemblMetazoa" id="CLYHEMT018073.1">
    <property type="protein sequence ID" value="CLYHEMP018073.1"/>
    <property type="gene ID" value="CLYHEMG018073"/>
</dbReference>
<feature type="signal peptide" evidence="1">
    <location>
        <begin position="1"/>
        <end position="18"/>
    </location>
</feature>
<reference evidence="3" key="1">
    <citation type="submission" date="2021-01" db="UniProtKB">
        <authorList>
            <consortium name="EnsemblMetazoa"/>
        </authorList>
    </citation>
    <scope>IDENTIFICATION</scope>
</reference>
<dbReference type="PROSITE" id="PS51257">
    <property type="entry name" value="PROKAR_LIPOPROTEIN"/>
    <property type="match status" value="1"/>
</dbReference>